<name>A0A1Y4LJF5_9FIRM</name>
<organism evidence="1 2">
    <name type="scientific">Butyricicoccus pullicaecorum</name>
    <dbReference type="NCBI Taxonomy" id="501571"/>
    <lineage>
        <taxon>Bacteria</taxon>
        <taxon>Bacillati</taxon>
        <taxon>Bacillota</taxon>
        <taxon>Clostridia</taxon>
        <taxon>Eubacteriales</taxon>
        <taxon>Butyricicoccaceae</taxon>
        <taxon>Butyricicoccus</taxon>
    </lineage>
</organism>
<dbReference type="RefSeq" id="WP_087415834.1">
    <property type="nucleotide sequence ID" value="NZ_NFKL01000025.1"/>
</dbReference>
<gene>
    <name evidence="1" type="ORF">B5F15_14575</name>
</gene>
<protein>
    <submittedName>
        <fullName evidence="1">Uncharacterized protein</fullName>
    </submittedName>
</protein>
<proteinExistence type="predicted"/>
<dbReference type="EMBL" id="NFKL01000025">
    <property type="protein sequence ID" value="OUP55619.1"/>
    <property type="molecule type" value="Genomic_DNA"/>
</dbReference>
<dbReference type="AlphaFoldDB" id="A0A1Y4LJF5"/>
<reference evidence="2" key="1">
    <citation type="submission" date="2017-04" db="EMBL/GenBank/DDBJ databases">
        <title>Function of individual gut microbiota members based on whole genome sequencing of pure cultures obtained from chicken caecum.</title>
        <authorList>
            <person name="Medvecky M."/>
            <person name="Cejkova D."/>
            <person name="Polansky O."/>
            <person name="Karasova D."/>
            <person name="Kubasova T."/>
            <person name="Cizek A."/>
            <person name="Rychlik I."/>
        </authorList>
    </citation>
    <scope>NUCLEOTIDE SEQUENCE [LARGE SCALE GENOMIC DNA]</scope>
    <source>
        <strain evidence="2">An179</strain>
    </source>
</reference>
<dbReference type="Proteomes" id="UP000195326">
    <property type="component" value="Unassembled WGS sequence"/>
</dbReference>
<evidence type="ECO:0000313" key="1">
    <source>
        <dbReference type="EMBL" id="OUP55619.1"/>
    </source>
</evidence>
<evidence type="ECO:0000313" key="2">
    <source>
        <dbReference type="Proteomes" id="UP000195326"/>
    </source>
</evidence>
<comment type="caution">
    <text evidence="1">The sequence shown here is derived from an EMBL/GenBank/DDBJ whole genome shotgun (WGS) entry which is preliminary data.</text>
</comment>
<accession>A0A1Y4LJF5</accession>
<sequence>MKQIQMQMTDYSVSSEWWKKLITHFIQTNDEIEIRCWKEEISEIAQASLYGTPVSDGWEVSIRTIVTRNLLQELQTENPTDKSIYNKMRGNPKFCVTAKTGANREKFIMGGRREKRLPPC</sequence>